<organism evidence="2 3">
    <name type="scientific">Myxococcus landrumensis</name>
    <dbReference type="NCBI Taxonomy" id="2813577"/>
    <lineage>
        <taxon>Bacteria</taxon>
        <taxon>Pseudomonadati</taxon>
        <taxon>Myxococcota</taxon>
        <taxon>Myxococcia</taxon>
        <taxon>Myxococcales</taxon>
        <taxon>Cystobacterineae</taxon>
        <taxon>Myxococcaceae</taxon>
        <taxon>Myxococcus</taxon>
    </lineage>
</organism>
<feature type="compositionally biased region" description="Polar residues" evidence="1">
    <location>
        <begin position="62"/>
        <end position="83"/>
    </location>
</feature>
<reference evidence="2 3" key="1">
    <citation type="submission" date="2021-02" db="EMBL/GenBank/DDBJ databases">
        <title>De Novo genome assembly of isolated myxobacteria.</title>
        <authorList>
            <person name="Stevens D.C."/>
        </authorList>
    </citation>
    <scope>NUCLEOTIDE SEQUENCE [LARGE SCALE GENOMIC DNA]</scope>
    <source>
        <strain evidence="2 3">SCHIC003</strain>
    </source>
</reference>
<keyword evidence="3" id="KW-1185">Reference proteome</keyword>
<evidence type="ECO:0000313" key="3">
    <source>
        <dbReference type="Proteomes" id="UP000663090"/>
    </source>
</evidence>
<name>A0ABX7NDY3_9BACT</name>
<accession>A0ABX7NDY3</accession>
<evidence type="ECO:0000313" key="2">
    <source>
        <dbReference type="EMBL" id="QSQ16878.1"/>
    </source>
</evidence>
<proteinExistence type="predicted"/>
<feature type="compositionally biased region" description="Pro residues" evidence="1">
    <location>
        <begin position="90"/>
        <end position="101"/>
    </location>
</feature>
<sequence>MTRIPKPVRPPNSSSYRARPEGPRPPPNLATTLPDLSNVANRSKLPKPAAPNNPPAALQAHQGISSFNTPATTSTQAAGNLSSGALHPQGPCPALAPPVPGRPQTALNLNNTSCLTHGMAPEHVQSALQQGQLNSAYSRLGKDGNYSREADKNGGGALAVYTRAVGTQQTGWKSQGHGVGSNDSKVQLILSPNVLQNPNHGWRASSTDNMGRVPGSIPAHQTGLPSNDPLGRAPLWSRQTESGRNRAFNDTVNGGSIQANNEQLHWEKVPLEGNLKGIVATSQGSFNTLMAMNGAQQTAGVAGRGSVRFGNQDVPVVLAPGNSSLVATLRNANIADANGQVR</sequence>
<dbReference type="RefSeq" id="WP_206718514.1">
    <property type="nucleotide sequence ID" value="NZ_CP071091.1"/>
</dbReference>
<feature type="region of interest" description="Disordered" evidence="1">
    <location>
        <begin position="1"/>
        <end position="108"/>
    </location>
</feature>
<protein>
    <submittedName>
        <fullName evidence="2">Uncharacterized protein</fullName>
    </submittedName>
</protein>
<evidence type="ECO:0000256" key="1">
    <source>
        <dbReference type="SAM" id="MobiDB-lite"/>
    </source>
</evidence>
<gene>
    <name evidence="2" type="ORF">JY572_12860</name>
</gene>
<dbReference type="Proteomes" id="UP000663090">
    <property type="component" value="Chromosome"/>
</dbReference>
<feature type="compositionally biased region" description="Polar residues" evidence="1">
    <location>
        <begin position="29"/>
        <end position="41"/>
    </location>
</feature>
<dbReference type="EMBL" id="CP071091">
    <property type="protein sequence ID" value="QSQ16878.1"/>
    <property type="molecule type" value="Genomic_DNA"/>
</dbReference>